<protein>
    <submittedName>
        <fullName evidence="5">PDZ domain-containing protein</fullName>
    </submittedName>
</protein>
<dbReference type="WBParaSite" id="OFLC_0000693401-mRNA-1">
    <property type="protein sequence ID" value="OFLC_0000693401-mRNA-1"/>
    <property type="gene ID" value="OFLC_0000693401"/>
</dbReference>
<dbReference type="InterPro" id="IPR036034">
    <property type="entry name" value="PDZ_sf"/>
</dbReference>
<evidence type="ECO:0000313" key="3">
    <source>
        <dbReference type="EMBL" id="VDO48542.1"/>
    </source>
</evidence>
<dbReference type="InterPro" id="IPR051342">
    <property type="entry name" value="PDZ_scaffold"/>
</dbReference>
<dbReference type="CDD" id="cd06673">
    <property type="entry name" value="PDZ10_MUPP1-PDZ8_PATJ-like"/>
    <property type="match status" value="1"/>
</dbReference>
<dbReference type="STRING" id="387005.A0A183HHH3"/>
<dbReference type="SUPFAM" id="SSF50156">
    <property type="entry name" value="PDZ domain-like"/>
    <property type="match status" value="1"/>
</dbReference>
<dbReference type="PANTHER" id="PTHR19964:SF92">
    <property type="entry name" value="PATJ HOMOLOG"/>
    <property type="match status" value="1"/>
</dbReference>
<dbReference type="AlphaFoldDB" id="A0A183HHH3"/>
<dbReference type="FunFam" id="2.30.42.10:FF:000038">
    <property type="entry name" value="Multiple PDZ domain protein isoform X1"/>
    <property type="match status" value="1"/>
</dbReference>
<dbReference type="Proteomes" id="UP000267606">
    <property type="component" value="Unassembled WGS sequence"/>
</dbReference>
<keyword evidence="4" id="KW-1185">Reference proteome</keyword>
<reference evidence="3 4" key="2">
    <citation type="submission" date="2018-11" db="EMBL/GenBank/DDBJ databases">
        <authorList>
            <consortium name="Pathogen Informatics"/>
        </authorList>
    </citation>
    <scope>NUCLEOTIDE SEQUENCE [LARGE SCALE GENOMIC DNA]</scope>
</reference>
<evidence type="ECO:0000313" key="4">
    <source>
        <dbReference type="Proteomes" id="UP000267606"/>
    </source>
</evidence>
<reference evidence="5" key="1">
    <citation type="submission" date="2016-06" db="UniProtKB">
        <authorList>
            <consortium name="WormBaseParasite"/>
        </authorList>
    </citation>
    <scope>IDENTIFICATION</scope>
</reference>
<dbReference type="SMART" id="SM00228">
    <property type="entry name" value="PDZ"/>
    <property type="match status" value="1"/>
</dbReference>
<dbReference type="InterPro" id="IPR001478">
    <property type="entry name" value="PDZ"/>
</dbReference>
<accession>A0A183HHH3</accession>
<evidence type="ECO:0000313" key="5">
    <source>
        <dbReference type="WBParaSite" id="OFLC_0000693401-mRNA-1"/>
    </source>
</evidence>
<dbReference type="PROSITE" id="PS50106">
    <property type="entry name" value="PDZ"/>
    <property type="match status" value="1"/>
</dbReference>
<evidence type="ECO:0000259" key="2">
    <source>
        <dbReference type="PROSITE" id="PS50106"/>
    </source>
</evidence>
<feature type="region of interest" description="Disordered" evidence="1">
    <location>
        <begin position="1"/>
        <end position="23"/>
    </location>
</feature>
<dbReference type="EMBL" id="UZAJ01006913">
    <property type="protein sequence ID" value="VDO48542.1"/>
    <property type="molecule type" value="Genomic_DNA"/>
</dbReference>
<feature type="compositionally biased region" description="Polar residues" evidence="1">
    <location>
        <begin position="1"/>
        <end position="10"/>
    </location>
</feature>
<evidence type="ECO:0000256" key="1">
    <source>
        <dbReference type="SAM" id="MobiDB-lite"/>
    </source>
</evidence>
<dbReference type="Pfam" id="PF00595">
    <property type="entry name" value="PDZ"/>
    <property type="match status" value="1"/>
</dbReference>
<organism evidence="5">
    <name type="scientific">Onchocerca flexuosa</name>
    <dbReference type="NCBI Taxonomy" id="387005"/>
    <lineage>
        <taxon>Eukaryota</taxon>
        <taxon>Metazoa</taxon>
        <taxon>Ecdysozoa</taxon>
        <taxon>Nematoda</taxon>
        <taxon>Chromadorea</taxon>
        <taxon>Rhabditida</taxon>
        <taxon>Spirurina</taxon>
        <taxon>Spiruromorpha</taxon>
        <taxon>Filarioidea</taxon>
        <taxon>Onchocercidae</taxon>
        <taxon>Onchocerca</taxon>
    </lineage>
</organism>
<sequence length="116" mass="12253">MSNNSETNVQHPDEDVGKNSSLQNESIVAIEPGCETLIEIDKVGKGLGLSIVGGSDTVLGTVVIHEVYPDGAAAIDGRLKPGDQVLEVNGISLRGVSHEQAISLLRRTPAKVCFYL</sequence>
<proteinExistence type="predicted"/>
<dbReference type="Gene3D" id="2.30.42.10">
    <property type="match status" value="1"/>
</dbReference>
<name>A0A183HHH3_9BILA</name>
<feature type="domain" description="PDZ" evidence="2">
    <location>
        <begin position="37"/>
        <end position="116"/>
    </location>
</feature>
<gene>
    <name evidence="3" type="ORF">OFLC_LOCUS6935</name>
</gene>
<dbReference type="PANTHER" id="PTHR19964">
    <property type="entry name" value="MULTIPLE PDZ DOMAIN PROTEIN"/>
    <property type="match status" value="1"/>
</dbReference>